<comment type="caution">
    <text evidence="5">The sequence shown here is derived from an EMBL/GenBank/DDBJ whole genome shotgun (WGS) entry which is preliminary data.</text>
</comment>
<reference evidence="5 6" key="1">
    <citation type="submission" date="2018-05" db="EMBL/GenBank/DDBJ databases">
        <title>Whole genome sequencing of Paracoccus thiocyanatus SST.</title>
        <authorList>
            <person name="Ghosh W."/>
            <person name="Rameez M.J."/>
            <person name="Roy C."/>
        </authorList>
    </citation>
    <scope>NUCLEOTIDE SEQUENCE [LARGE SCALE GENOMIC DNA]</scope>
    <source>
        <strain evidence="5 6">SST</strain>
    </source>
</reference>
<keyword evidence="5" id="KW-0378">Hydrolase</keyword>
<dbReference type="Proteomes" id="UP000256679">
    <property type="component" value="Unassembled WGS sequence"/>
</dbReference>
<keyword evidence="5" id="KW-0540">Nuclease</keyword>
<dbReference type="Pfam" id="PF01420">
    <property type="entry name" value="Methylase_S"/>
    <property type="match status" value="1"/>
</dbReference>
<keyword evidence="2" id="KW-0680">Restriction system</keyword>
<sequence>MDLRPGYKQTEIGPIPEDWDAVPLGDLFTFKNGLNKAKKYFGYGTPIVNYMDVFRHPGLRLDRIEGRVDVSKSELEAFEVRKGDVFFTRTSETVEEIGVAAAMLDPAQDTVFSGFVLRARPTDDRLDDLFKAYCFSPRYFRRQVVARATYTTRALTNGRSLSAAFLAVPPMDEQQAIASALSDVDSSITTAAQLIAKKRALRTGALQRLLTGDTRLPGFTTPWKLTRLGDYVSFLKNGVHSRAQLTANDPVRYLHYGDIHVAQNLRLDLQETEMPRLPAAEAARLSRLETGDVVFVDASEDLSGVGKSLEIMSVEGIEAVAGQHTIAARFDKDVLADGFKGYLQQIPTFTTHLRRLAAGTKVYATNRKHIASAEILLPEPDEQRAIVRVLSDMDDEITVLASRLEKTRALKQGMMQALLTGRVRLPVQGEALDALEVAHA</sequence>
<dbReference type="PANTHER" id="PTHR30408:SF12">
    <property type="entry name" value="TYPE I RESTRICTION ENZYME MJAVIII SPECIFICITY SUBUNIT"/>
    <property type="match status" value="1"/>
</dbReference>
<name>A0A3D8PEG2_9RHOB</name>
<evidence type="ECO:0000259" key="4">
    <source>
        <dbReference type="Pfam" id="PF01420"/>
    </source>
</evidence>
<dbReference type="AlphaFoldDB" id="A0A3D8PEG2"/>
<keyword evidence="3" id="KW-0238">DNA-binding</keyword>
<dbReference type="EMBL" id="QFCQ01000008">
    <property type="protein sequence ID" value="RDW14450.1"/>
    <property type="molecule type" value="Genomic_DNA"/>
</dbReference>
<feature type="domain" description="Type I restriction modification DNA specificity" evidence="4">
    <location>
        <begin position="16"/>
        <end position="195"/>
    </location>
</feature>
<dbReference type="InterPro" id="IPR052021">
    <property type="entry name" value="Type-I_RS_S_subunit"/>
</dbReference>
<comment type="similarity">
    <text evidence="1">Belongs to the type-I restriction system S methylase family.</text>
</comment>
<proteinExistence type="inferred from homology"/>
<evidence type="ECO:0000313" key="5">
    <source>
        <dbReference type="EMBL" id="RDW14450.1"/>
    </source>
</evidence>
<evidence type="ECO:0000256" key="3">
    <source>
        <dbReference type="ARBA" id="ARBA00023125"/>
    </source>
</evidence>
<dbReference type="RefSeq" id="WP_115754598.1">
    <property type="nucleotide sequence ID" value="NZ_QFCQ01000008.1"/>
</dbReference>
<dbReference type="InterPro" id="IPR044946">
    <property type="entry name" value="Restrct_endonuc_typeI_TRD_sf"/>
</dbReference>
<dbReference type="GO" id="GO:0009307">
    <property type="term" value="P:DNA restriction-modification system"/>
    <property type="evidence" value="ECO:0007669"/>
    <property type="project" value="UniProtKB-KW"/>
</dbReference>
<dbReference type="CDD" id="cd17517">
    <property type="entry name" value="RMtype1_S_EcoKI_StySPI-TRD2-CR2_like"/>
    <property type="match status" value="1"/>
</dbReference>
<dbReference type="GO" id="GO:0004519">
    <property type="term" value="F:endonuclease activity"/>
    <property type="evidence" value="ECO:0007669"/>
    <property type="project" value="UniProtKB-KW"/>
</dbReference>
<dbReference type="PANTHER" id="PTHR30408">
    <property type="entry name" value="TYPE-1 RESTRICTION ENZYME ECOKI SPECIFICITY PROTEIN"/>
    <property type="match status" value="1"/>
</dbReference>
<organism evidence="5 6">
    <name type="scientific">Paracoccus thiocyanatus</name>
    <dbReference type="NCBI Taxonomy" id="34006"/>
    <lineage>
        <taxon>Bacteria</taxon>
        <taxon>Pseudomonadati</taxon>
        <taxon>Pseudomonadota</taxon>
        <taxon>Alphaproteobacteria</taxon>
        <taxon>Rhodobacterales</taxon>
        <taxon>Paracoccaceae</taxon>
        <taxon>Paracoccus</taxon>
    </lineage>
</organism>
<evidence type="ECO:0000313" key="6">
    <source>
        <dbReference type="Proteomes" id="UP000256679"/>
    </source>
</evidence>
<dbReference type="GO" id="GO:0003677">
    <property type="term" value="F:DNA binding"/>
    <property type="evidence" value="ECO:0007669"/>
    <property type="project" value="UniProtKB-KW"/>
</dbReference>
<evidence type="ECO:0000256" key="1">
    <source>
        <dbReference type="ARBA" id="ARBA00010923"/>
    </source>
</evidence>
<protein>
    <submittedName>
        <fullName evidence="5">Restriction endonuclease subunit S</fullName>
    </submittedName>
</protein>
<keyword evidence="6" id="KW-1185">Reference proteome</keyword>
<dbReference type="Gene3D" id="1.10.287.1120">
    <property type="entry name" value="Bipartite methylase S protein"/>
    <property type="match status" value="1"/>
</dbReference>
<evidence type="ECO:0000256" key="2">
    <source>
        <dbReference type="ARBA" id="ARBA00022747"/>
    </source>
</evidence>
<keyword evidence="5" id="KW-0255">Endonuclease</keyword>
<dbReference type="Gene3D" id="3.90.220.20">
    <property type="entry name" value="DNA methylase specificity domains"/>
    <property type="match status" value="2"/>
</dbReference>
<gene>
    <name evidence="5" type="ORF">DIE28_02795</name>
</gene>
<accession>A0A3D8PEG2</accession>
<dbReference type="SUPFAM" id="SSF116734">
    <property type="entry name" value="DNA methylase specificity domain"/>
    <property type="match status" value="2"/>
</dbReference>
<dbReference type="InterPro" id="IPR000055">
    <property type="entry name" value="Restrct_endonuc_typeI_TRD"/>
</dbReference>